<dbReference type="InterPro" id="IPR011009">
    <property type="entry name" value="Kinase-like_dom_sf"/>
</dbReference>
<sequence>MLIKQRWRLRRMTVTAEKVLPPLRLGTHLGRYHLRRLLKRGGMSYLYLGYDNVALYPVAIKVMEACEPYHRLCLNEVHIMRSLQHKNIIRLLHYGQYKTYSYLVMPYISGGSLLERLAKGPLSPKQAGKVLYQLATALHYLHERRIVHCDIKPANILLEDGHVYLADFGIATFFAQKVIDNGYIRGTPLYMAPEFYNGYANMSCDVYALGVLLYEMLTGQVPFWGVRAQEVYLKHTHIQPAPPSELNSQLSSAIDDVVLRALEKDPHKRFKNTIELAEAYTQAIRFSLVDGLQRLQTALKTCCMPVGRHINVRQVSNDHSAHAGIAYPWQWHNISDL</sequence>
<dbReference type="KEGG" id="kbs:EPA93_41810"/>
<dbReference type="GO" id="GO:0005524">
    <property type="term" value="F:ATP binding"/>
    <property type="evidence" value="ECO:0007669"/>
    <property type="project" value="InterPro"/>
</dbReference>
<dbReference type="Proteomes" id="UP000290365">
    <property type="component" value="Chromosome"/>
</dbReference>
<dbReference type="PANTHER" id="PTHR24348">
    <property type="entry name" value="SERINE/THREONINE-PROTEIN KINASE UNC-51-RELATED"/>
    <property type="match status" value="1"/>
</dbReference>
<dbReference type="OrthoDB" id="9813021at2"/>
<dbReference type="InterPro" id="IPR000719">
    <property type="entry name" value="Prot_kinase_dom"/>
</dbReference>
<dbReference type="AlphaFoldDB" id="A0A4V0Z068"/>
<keyword evidence="2" id="KW-0418">Kinase</keyword>
<dbReference type="GO" id="GO:0005737">
    <property type="term" value="C:cytoplasm"/>
    <property type="evidence" value="ECO:0007669"/>
    <property type="project" value="TreeGrafter"/>
</dbReference>
<dbReference type="PANTHER" id="PTHR24348:SF68">
    <property type="entry name" value="SERINE_THREONINE-PROTEIN KINASE ATG1C"/>
    <property type="match status" value="1"/>
</dbReference>
<dbReference type="InterPro" id="IPR045269">
    <property type="entry name" value="Atg1-like"/>
</dbReference>
<dbReference type="CDD" id="cd14014">
    <property type="entry name" value="STKc_PknB_like"/>
    <property type="match status" value="1"/>
</dbReference>
<dbReference type="SMART" id="SM00220">
    <property type="entry name" value="S_TKc"/>
    <property type="match status" value="1"/>
</dbReference>
<organism evidence="2 3">
    <name type="scientific">Ktedonosporobacter rubrisoli</name>
    <dbReference type="NCBI Taxonomy" id="2509675"/>
    <lineage>
        <taxon>Bacteria</taxon>
        <taxon>Bacillati</taxon>
        <taxon>Chloroflexota</taxon>
        <taxon>Ktedonobacteria</taxon>
        <taxon>Ktedonobacterales</taxon>
        <taxon>Ktedonosporobacteraceae</taxon>
        <taxon>Ktedonosporobacter</taxon>
    </lineage>
</organism>
<dbReference type="GO" id="GO:0004674">
    <property type="term" value="F:protein serine/threonine kinase activity"/>
    <property type="evidence" value="ECO:0007669"/>
    <property type="project" value="UniProtKB-KW"/>
</dbReference>
<accession>A0A4V0Z068</accession>
<reference evidence="2 3" key="1">
    <citation type="submission" date="2019-01" db="EMBL/GenBank/DDBJ databases">
        <title>Ktedonosporobacter rubrisoli SCAWS-G2.</title>
        <authorList>
            <person name="Huang Y."/>
            <person name="Yan B."/>
        </authorList>
    </citation>
    <scope>NUCLEOTIDE SEQUENCE [LARGE SCALE GENOMIC DNA]</scope>
    <source>
        <strain evidence="2 3">SCAWS-G2</strain>
    </source>
</reference>
<dbReference type="PROSITE" id="PS00108">
    <property type="entry name" value="PROTEIN_KINASE_ST"/>
    <property type="match status" value="1"/>
</dbReference>
<proteinExistence type="predicted"/>
<dbReference type="InterPro" id="IPR008271">
    <property type="entry name" value="Ser/Thr_kinase_AS"/>
</dbReference>
<keyword evidence="3" id="KW-1185">Reference proteome</keyword>
<dbReference type="Pfam" id="PF00069">
    <property type="entry name" value="Pkinase"/>
    <property type="match status" value="1"/>
</dbReference>
<dbReference type="SUPFAM" id="SSF56112">
    <property type="entry name" value="Protein kinase-like (PK-like)"/>
    <property type="match status" value="1"/>
</dbReference>
<evidence type="ECO:0000313" key="3">
    <source>
        <dbReference type="Proteomes" id="UP000290365"/>
    </source>
</evidence>
<name>A0A4V0Z068_KTERU</name>
<evidence type="ECO:0000313" key="2">
    <source>
        <dbReference type="EMBL" id="QBD82171.1"/>
    </source>
</evidence>
<evidence type="ECO:0000259" key="1">
    <source>
        <dbReference type="PROSITE" id="PS50011"/>
    </source>
</evidence>
<feature type="domain" description="Protein kinase" evidence="1">
    <location>
        <begin position="32"/>
        <end position="281"/>
    </location>
</feature>
<dbReference type="Gene3D" id="1.10.510.10">
    <property type="entry name" value="Transferase(Phosphotransferase) domain 1"/>
    <property type="match status" value="1"/>
</dbReference>
<dbReference type="EMBL" id="CP035758">
    <property type="protein sequence ID" value="QBD82171.1"/>
    <property type="molecule type" value="Genomic_DNA"/>
</dbReference>
<protein>
    <submittedName>
        <fullName evidence="2">Serine/threonine protein kinase</fullName>
    </submittedName>
</protein>
<dbReference type="PROSITE" id="PS50011">
    <property type="entry name" value="PROTEIN_KINASE_DOM"/>
    <property type="match status" value="1"/>
</dbReference>
<keyword evidence="2" id="KW-0723">Serine/threonine-protein kinase</keyword>
<gene>
    <name evidence="2" type="ORF">EPA93_41810</name>
</gene>
<keyword evidence="2" id="KW-0808">Transferase</keyword>